<evidence type="ECO:0000313" key="2">
    <source>
        <dbReference type="Proteomes" id="UP000199656"/>
    </source>
</evidence>
<organism evidence="1 2">
    <name type="scientific">Chitinophaga terrae</name>
    <name type="common">ex Kim and Jung 2007</name>
    <dbReference type="NCBI Taxonomy" id="408074"/>
    <lineage>
        <taxon>Bacteria</taxon>
        <taxon>Pseudomonadati</taxon>
        <taxon>Bacteroidota</taxon>
        <taxon>Chitinophagia</taxon>
        <taxon>Chitinophagales</taxon>
        <taxon>Chitinophagaceae</taxon>
        <taxon>Chitinophaga</taxon>
    </lineage>
</organism>
<dbReference type="STRING" id="408074.SAMN05660909_04035"/>
<sequence length="133" mass="15635">MYFCRVKKIISIFFLTIYLFSTTQAVELLKLPVIFQHYHEHKMLDKDMTFLAFLDMHYMHGSPHDADYDRDMQLPFKTCAHPIIAIASYVAPVPISIAVPKVFYVEKKQHLIYNTIGYSFNYHSSVWQPPRAC</sequence>
<name>A0A1H4EYD1_9BACT</name>
<dbReference type="Proteomes" id="UP000199656">
    <property type="component" value="Unassembled WGS sequence"/>
</dbReference>
<accession>A0A1H4EYD1</accession>
<reference evidence="2" key="1">
    <citation type="submission" date="2016-10" db="EMBL/GenBank/DDBJ databases">
        <authorList>
            <person name="Varghese N."/>
            <person name="Submissions S."/>
        </authorList>
    </citation>
    <scope>NUCLEOTIDE SEQUENCE [LARGE SCALE GENOMIC DNA]</scope>
    <source>
        <strain evidence="2">DSM 23920</strain>
    </source>
</reference>
<proteinExistence type="predicted"/>
<dbReference type="AlphaFoldDB" id="A0A1H4EYD1"/>
<keyword evidence="2" id="KW-1185">Reference proteome</keyword>
<protein>
    <submittedName>
        <fullName evidence="1">Uncharacterized protein</fullName>
    </submittedName>
</protein>
<dbReference type="EMBL" id="FNRL01000021">
    <property type="protein sequence ID" value="SEA90044.1"/>
    <property type="molecule type" value="Genomic_DNA"/>
</dbReference>
<evidence type="ECO:0000313" key="1">
    <source>
        <dbReference type="EMBL" id="SEA90044.1"/>
    </source>
</evidence>
<gene>
    <name evidence="1" type="ORF">SAMN05660909_04035</name>
</gene>